<reference evidence="1" key="1">
    <citation type="submission" date="2021-04" db="EMBL/GenBank/DDBJ databases">
        <authorList>
            <person name="Tunstrom K."/>
        </authorList>
    </citation>
    <scope>NUCLEOTIDE SEQUENCE</scope>
</reference>
<dbReference type="EMBL" id="CAJQZP010001297">
    <property type="protein sequence ID" value="CAG5037132.1"/>
    <property type="molecule type" value="Genomic_DNA"/>
</dbReference>
<name>A0A8S3XTV0_PARAO</name>
<gene>
    <name evidence="1" type="ORF">PAPOLLO_LOCUS21025</name>
</gene>
<dbReference type="AlphaFoldDB" id="A0A8S3XTV0"/>
<accession>A0A8S3XTV0</accession>
<organism evidence="1 2">
    <name type="scientific">Parnassius apollo</name>
    <name type="common">Apollo butterfly</name>
    <name type="synonym">Papilio apollo</name>
    <dbReference type="NCBI Taxonomy" id="110799"/>
    <lineage>
        <taxon>Eukaryota</taxon>
        <taxon>Metazoa</taxon>
        <taxon>Ecdysozoa</taxon>
        <taxon>Arthropoda</taxon>
        <taxon>Hexapoda</taxon>
        <taxon>Insecta</taxon>
        <taxon>Pterygota</taxon>
        <taxon>Neoptera</taxon>
        <taxon>Endopterygota</taxon>
        <taxon>Lepidoptera</taxon>
        <taxon>Glossata</taxon>
        <taxon>Ditrysia</taxon>
        <taxon>Papilionoidea</taxon>
        <taxon>Papilionidae</taxon>
        <taxon>Parnassiinae</taxon>
        <taxon>Parnassini</taxon>
        <taxon>Parnassius</taxon>
        <taxon>Parnassius</taxon>
    </lineage>
</organism>
<dbReference type="Proteomes" id="UP000691718">
    <property type="component" value="Unassembled WGS sequence"/>
</dbReference>
<protein>
    <submittedName>
        <fullName evidence="1">(apollo) hypothetical protein</fullName>
    </submittedName>
</protein>
<keyword evidence="2" id="KW-1185">Reference proteome</keyword>
<evidence type="ECO:0000313" key="1">
    <source>
        <dbReference type="EMBL" id="CAG5037132.1"/>
    </source>
</evidence>
<proteinExistence type="predicted"/>
<sequence length="76" mass="8441">MCWSEHSEASKVKLLKADLAHSSPVSWRACCPRSEPLAHLVLVGARRYQCCGEQVAQQARLGAQLARQLARVLLQE</sequence>
<comment type="caution">
    <text evidence="1">The sequence shown here is derived from an EMBL/GenBank/DDBJ whole genome shotgun (WGS) entry which is preliminary data.</text>
</comment>
<evidence type="ECO:0000313" key="2">
    <source>
        <dbReference type="Proteomes" id="UP000691718"/>
    </source>
</evidence>